<dbReference type="NCBIfam" id="TIGR02937">
    <property type="entry name" value="sigma70-ECF"/>
    <property type="match status" value="1"/>
</dbReference>
<dbReference type="InterPro" id="IPR036388">
    <property type="entry name" value="WH-like_DNA-bd_sf"/>
</dbReference>
<dbReference type="InterPro" id="IPR013324">
    <property type="entry name" value="RNA_pol_sigma_r3/r4-like"/>
</dbReference>
<feature type="domain" description="RNA polymerase sigma-70 ECF-like HTH" evidence="5">
    <location>
        <begin position="12"/>
        <end position="186"/>
    </location>
</feature>
<dbReference type="EMBL" id="CP042997">
    <property type="protein sequence ID" value="QEH39059.1"/>
    <property type="molecule type" value="Genomic_DNA"/>
</dbReference>
<organism evidence="6 7">
    <name type="scientific">Aquisphaera giovannonii</name>
    <dbReference type="NCBI Taxonomy" id="406548"/>
    <lineage>
        <taxon>Bacteria</taxon>
        <taxon>Pseudomonadati</taxon>
        <taxon>Planctomycetota</taxon>
        <taxon>Planctomycetia</taxon>
        <taxon>Isosphaerales</taxon>
        <taxon>Isosphaeraceae</taxon>
        <taxon>Aquisphaera</taxon>
    </lineage>
</organism>
<dbReference type="InterPro" id="IPR013325">
    <property type="entry name" value="RNA_pol_sigma_r2"/>
</dbReference>
<dbReference type="Gene3D" id="1.10.10.10">
    <property type="entry name" value="Winged helix-like DNA-binding domain superfamily/Winged helix DNA-binding domain"/>
    <property type="match status" value="1"/>
</dbReference>
<dbReference type="GO" id="GO:0006352">
    <property type="term" value="P:DNA-templated transcription initiation"/>
    <property type="evidence" value="ECO:0007669"/>
    <property type="project" value="InterPro"/>
</dbReference>
<comment type="similarity">
    <text evidence="1">Belongs to the sigma-70 factor family. ECF subfamily.</text>
</comment>
<dbReference type="Proteomes" id="UP000324233">
    <property type="component" value="Chromosome"/>
</dbReference>
<evidence type="ECO:0000259" key="5">
    <source>
        <dbReference type="Pfam" id="PF07638"/>
    </source>
</evidence>
<evidence type="ECO:0000256" key="3">
    <source>
        <dbReference type="ARBA" id="ARBA00023082"/>
    </source>
</evidence>
<dbReference type="InterPro" id="IPR014284">
    <property type="entry name" value="RNA_pol_sigma-70_dom"/>
</dbReference>
<dbReference type="InterPro" id="IPR053812">
    <property type="entry name" value="HTH_Sigma70_ECF-like"/>
</dbReference>
<keyword evidence="4" id="KW-0804">Transcription</keyword>
<evidence type="ECO:0000313" key="6">
    <source>
        <dbReference type="EMBL" id="QEH39059.1"/>
    </source>
</evidence>
<dbReference type="KEGG" id="agv:OJF2_76710"/>
<dbReference type="PANTHER" id="PTHR43133">
    <property type="entry name" value="RNA POLYMERASE ECF-TYPE SIGMA FACTO"/>
    <property type="match status" value="1"/>
</dbReference>
<dbReference type="Gene3D" id="1.10.1740.10">
    <property type="match status" value="1"/>
</dbReference>
<dbReference type="InterPro" id="IPR039425">
    <property type="entry name" value="RNA_pol_sigma-70-like"/>
</dbReference>
<evidence type="ECO:0000256" key="2">
    <source>
        <dbReference type="ARBA" id="ARBA00023015"/>
    </source>
</evidence>
<dbReference type="PANTHER" id="PTHR43133:SF51">
    <property type="entry name" value="RNA POLYMERASE SIGMA FACTOR"/>
    <property type="match status" value="1"/>
</dbReference>
<dbReference type="GO" id="GO:0016987">
    <property type="term" value="F:sigma factor activity"/>
    <property type="evidence" value="ECO:0007669"/>
    <property type="project" value="UniProtKB-KW"/>
</dbReference>
<evidence type="ECO:0000313" key="7">
    <source>
        <dbReference type="Proteomes" id="UP000324233"/>
    </source>
</evidence>
<dbReference type="AlphaFoldDB" id="A0A5B9WFL4"/>
<sequence>MTMSRTGDGSDTLLEQARSGAVETRGLLLDRYRNYLMLLARAMMGRGLRSSLEASDLVQQTFLEAYRDLPMFRGSGERELVGWLRRILIHNVCQQAEYLGRQKRGGKRQVSLDELLERSDLLMARAHGCVVASPSECADRSERTLLLADALARLPESQRTALELHHLQGLTVPEVGREMGRSVLAVTGLIYRGMKALRALLTPA</sequence>
<reference evidence="6 7" key="1">
    <citation type="submission" date="2019-08" db="EMBL/GenBank/DDBJ databases">
        <title>Deep-cultivation of Planctomycetes and their phenomic and genomic characterization uncovers novel biology.</title>
        <authorList>
            <person name="Wiegand S."/>
            <person name="Jogler M."/>
            <person name="Boedeker C."/>
            <person name="Pinto D."/>
            <person name="Vollmers J."/>
            <person name="Rivas-Marin E."/>
            <person name="Kohn T."/>
            <person name="Peeters S.H."/>
            <person name="Heuer A."/>
            <person name="Rast P."/>
            <person name="Oberbeckmann S."/>
            <person name="Bunk B."/>
            <person name="Jeske O."/>
            <person name="Meyerdierks A."/>
            <person name="Storesund J.E."/>
            <person name="Kallscheuer N."/>
            <person name="Luecker S."/>
            <person name="Lage O.M."/>
            <person name="Pohl T."/>
            <person name="Merkel B.J."/>
            <person name="Hornburger P."/>
            <person name="Mueller R.-W."/>
            <person name="Bruemmer F."/>
            <person name="Labrenz M."/>
            <person name="Spormann A.M."/>
            <person name="Op den Camp H."/>
            <person name="Overmann J."/>
            <person name="Amann R."/>
            <person name="Jetten M.S.M."/>
            <person name="Mascher T."/>
            <person name="Medema M.H."/>
            <person name="Devos D.P."/>
            <person name="Kaster A.-K."/>
            <person name="Ovreas L."/>
            <person name="Rohde M."/>
            <person name="Galperin M.Y."/>
            <person name="Jogler C."/>
        </authorList>
    </citation>
    <scope>NUCLEOTIDE SEQUENCE [LARGE SCALE GENOMIC DNA]</scope>
    <source>
        <strain evidence="6 7">OJF2</strain>
    </source>
</reference>
<evidence type="ECO:0000256" key="1">
    <source>
        <dbReference type="ARBA" id="ARBA00010641"/>
    </source>
</evidence>
<dbReference type="SUPFAM" id="SSF88946">
    <property type="entry name" value="Sigma2 domain of RNA polymerase sigma factors"/>
    <property type="match status" value="1"/>
</dbReference>
<accession>A0A5B9WFL4</accession>
<keyword evidence="2" id="KW-0805">Transcription regulation</keyword>
<proteinExistence type="inferred from homology"/>
<gene>
    <name evidence="6" type="primary">rpoE_10</name>
    <name evidence="6" type="ORF">OJF2_76710</name>
</gene>
<keyword evidence="7" id="KW-1185">Reference proteome</keyword>
<protein>
    <submittedName>
        <fullName evidence="6">ECF RNA polymerase sigma-E factor</fullName>
    </submittedName>
</protein>
<dbReference type="Pfam" id="PF07638">
    <property type="entry name" value="Sigma70_ECF"/>
    <property type="match status" value="1"/>
</dbReference>
<keyword evidence="3" id="KW-0731">Sigma factor</keyword>
<evidence type="ECO:0000256" key="4">
    <source>
        <dbReference type="ARBA" id="ARBA00023163"/>
    </source>
</evidence>
<dbReference type="RefSeq" id="WP_168222284.1">
    <property type="nucleotide sequence ID" value="NZ_CP042997.1"/>
</dbReference>
<dbReference type="SUPFAM" id="SSF88659">
    <property type="entry name" value="Sigma3 and sigma4 domains of RNA polymerase sigma factors"/>
    <property type="match status" value="1"/>
</dbReference>
<name>A0A5B9WFL4_9BACT</name>